<sequence length="81" mass="9454">MDVELNAPEQFTLCNNEKCSTKFKYLDYSIHTVVDGPDPRDHLANERNLLTWIRTGTTLALIDYRIHDTIGFTRKEFCSFL</sequence>
<keyword evidence="4" id="KW-0472">Membrane</keyword>
<keyword evidence="3" id="KW-1133">Transmembrane helix</keyword>
<name>A0A1C7NBW5_9FUNG</name>
<protein>
    <recommendedName>
        <fullName evidence="5">DUF202 domain-containing protein</fullName>
    </recommendedName>
</protein>
<feature type="domain" description="DUF202" evidence="5">
    <location>
        <begin position="40"/>
        <end position="61"/>
    </location>
</feature>
<evidence type="ECO:0000256" key="1">
    <source>
        <dbReference type="ARBA" id="ARBA00004127"/>
    </source>
</evidence>
<dbReference type="InParanoid" id="A0A1C7NBW5"/>
<comment type="subcellular location">
    <subcellularLocation>
        <location evidence="1">Endomembrane system</location>
        <topology evidence="1">Multi-pass membrane protein</topology>
    </subcellularLocation>
</comment>
<dbReference type="Proteomes" id="UP000093000">
    <property type="component" value="Unassembled WGS sequence"/>
</dbReference>
<organism evidence="6 7">
    <name type="scientific">Choanephora cucurbitarum</name>
    <dbReference type="NCBI Taxonomy" id="101091"/>
    <lineage>
        <taxon>Eukaryota</taxon>
        <taxon>Fungi</taxon>
        <taxon>Fungi incertae sedis</taxon>
        <taxon>Mucoromycota</taxon>
        <taxon>Mucoromycotina</taxon>
        <taxon>Mucoromycetes</taxon>
        <taxon>Mucorales</taxon>
        <taxon>Mucorineae</taxon>
        <taxon>Choanephoraceae</taxon>
        <taxon>Choanephoroideae</taxon>
        <taxon>Choanephora</taxon>
    </lineage>
</organism>
<evidence type="ECO:0000256" key="4">
    <source>
        <dbReference type="ARBA" id="ARBA00023136"/>
    </source>
</evidence>
<dbReference type="Pfam" id="PF02656">
    <property type="entry name" value="DUF202"/>
    <property type="match status" value="1"/>
</dbReference>
<gene>
    <name evidence="6" type="ORF">A0J61_05333</name>
</gene>
<evidence type="ECO:0000256" key="2">
    <source>
        <dbReference type="ARBA" id="ARBA00022692"/>
    </source>
</evidence>
<dbReference type="OrthoDB" id="199599at2759"/>
<dbReference type="EMBL" id="LUGH01000285">
    <property type="protein sequence ID" value="OBZ86617.1"/>
    <property type="molecule type" value="Genomic_DNA"/>
</dbReference>
<evidence type="ECO:0000256" key="3">
    <source>
        <dbReference type="ARBA" id="ARBA00022989"/>
    </source>
</evidence>
<accession>A0A1C7NBW5</accession>
<evidence type="ECO:0000259" key="5">
    <source>
        <dbReference type="Pfam" id="PF02656"/>
    </source>
</evidence>
<keyword evidence="7" id="KW-1185">Reference proteome</keyword>
<keyword evidence="2" id="KW-0812">Transmembrane</keyword>
<dbReference type="AlphaFoldDB" id="A0A1C7NBW5"/>
<dbReference type="GO" id="GO:0012505">
    <property type="term" value="C:endomembrane system"/>
    <property type="evidence" value="ECO:0007669"/>
    <property type="project" value="UniProtKB-SubCell"/>
</dbReference>
<dbReference type="InterPro" id="IPR003807">
    <property type="entry name" value="DUF202"/>
</dbReference>
<reference evidence="6 7" key="1">
    <citation type="submission" date="2016-03" db="EMBL/GenBank/DDBJ databases">
        <title>Choanephora cucurbitarum.</title>
        <authorList>
            <person name="Min B."/>
            <person name="Park H."/>
            <person name="Park J.-H."/>
            <person name="Shin H.-D."/>
            <person name="Choi I.-G."/>
        </authorList>
    </citation>
    <scope>NUCLEOTIDE SEQUENCE [LARGE SCALE GENOMIC DNA]</scope>
    <source>
        <strain evidence="6 7">KUS-F28377</strain>
    </source>
</reference>
<evidence type="ECO:0000313" key="6">
    <source>
        <dbReference type="EMBL" id="OBZ86617.1"/>
    </source>
</evidence>
<comment type="caution">
    <text evidence="6">The sequence shown here is derived from an EMBL/GenBank/DDBJ whole genome shotgun (WGS) entry which is preliminary data.</text>
</comment>
<proteinExistence type="predicted"/>
<evidence type="ECO:0000313" key="7">
    <source>
        <dbReference type="Proteomes" id="UP000093000"/>
    </source>
</evidence>